<accession>A0A238XQ97</accession>
<evidence type="ECO:0000313" key="6">
    <source>
        <dbReference type="EMBL" id="SNR60758.1"/>
    </source>
</evidence>
<name>A0A238XQ97_9BACT</name>
<dbReference type="Gene3D" id="3.90.25.10">
    <property type="entry name" value="UDP-galactose 4-epimerase, domain 1"/>
    <property type="match status" value="1"/>
</dbReference>
<dbReference type="HAMAP" id="MF_01601">
    <property type="entry name" value="Heptose_epimerase"/>
    <property type="match status" value="1"/>
</dbReference>
<keyword evidence="3 4" id="KW-0119">Carbohydrate metabolism</keyword>
<dbReference type="Proteomes" id="UP000198405">
    <property type="component" value="Unassembled WGS sequence"/>
</dbReference>
<feature type="binding site" evidence="4">
    <location>
        <position position="143"/>
    </location>
    <ligand>
        <name>NADP(+)</name>
        <dbReference type="ChEBI" id="CHEBI:58349"/>
    </ligand>
</feature>
<dbReference type="UniPathway" id="UPA00356">
    <property type="reaction ID" value="UER00440"/>
</dbReference>
<dbReference type="EMBL" id="FZOB01000001">
    <property type="protein sequence ID" value="SNR60758.1"/>
    <property type="molecule type" value="Genomic_DNA"/>
</dbReference>
<sequence>MIIVTGGAGFIGSNIVKELNEKGIDEILIVDNLENSEKHRNLNRLEFLDFIDKRDFIENLSKFQGLNIEVIFHQGACSNTMEYDGRYMMENNYAYSKKLLHFAMDNKIRFIYASSASVYGTGKNGFREVKGCEYPLNIYAFSKFLFDHYVRRIINNVEVQIVGLRYFNVYGPQENHKEKMASVVFHFHNQILKEGKVKLFEGSENFKRDFIYVKDVVNVNMFFFENPDKKGIFNCGTGKARSFLDIAKIMQRLYDKDVKIEFIPFSEQLKGKYQTFTEADLTNLKKTGYEKSFTELEIGVKDYVQTLKRSGGYL</sequence>
<comment type="catalytic activity">
    <reaction evidence="4">
        <text>ADP-D-glycero-beta-D-manno-heptose = ADP-L-glycero-beta-D-manno-heptose</text>
        <dbReference type="Rhea" id="RHEA:17577"/>
        <dbReference type="ChEBI" id="CHEBI:59967"/>
        <dbReference type="ChEBI" id="CHEBI:61506"/>
        <dbReference type="EC" id="5.1.3.20"/>
    </reaction>
</comment>
<dbReference type="PANTHER" id="PTHR43103">
    <property type="entry name" value="NUCLEOSIDE-DIPHOSPHATE-SUGAR EPIMERASE"/>
    <property type="match status" value="1"/>
</dbReference>
<dbReference type="InterPro" id="IPR011912">
    <property type="entry name" value="Heptose_epim"/>
</dbReference>
<organism evidence="6 7">
    <name type="scientific">Desulfurobacterium atlanticum</name>
    <dbReference type="NCBI Taxonomy" id="240169"/>
    <lineage>
        <taxon>Bacteria</taxon>
        <taxon>Pseudomonadati</taxon>
        <taxon>Aquificota</taxon>
        <taxon>Aquificia</taxon>
        <taxon>Desulfurobacteriales</taxon>
        <taxon>Desulfurobacteriaceae</taxon>
        <taxon>Desulfurobacterium</taxon>
    </lineage>
</organism>
<proteinExistence type="inferred from homology"/>
<feature type="binding site" evidence="4">
    <location>
        <position position="273"/>
    </location>
    <ligand>
        <name>substrate</name>
    </ligand>
</feature>
<dbReference type="GO" id="GO:0050661">
    <property type="term" value="F:NADP binding"/>
    <property type="evidence" value="ECO:0007669"/>
    <property type="project" value="InterPro"/>
</dbReference>
<dbReference type="OrthoDB" id="9801029at2"/>
<feature type="binding site" evidence="4">
    <location>
        <begin position="31"/>
        <end position="32"/>
    </location>
    <ligand>
        <name>NADP(+)</name>
        <dbReference type="ChEBI" id="CHEBI:58349"/>
    </ligand>
</feature>
<comment type="pathway">
    <text evidence="4">Nucleotide-sugar biosynthesis; ADP-L-glycero-beta-D-manno-heptose biosynthesis; ADP-L-glycero-beta-D-manno-heptose from D-glycero-beta-D-manno-heptose 7-phosphate: step 4/4.</text>
</comment>
<dbReference type="InterPro" id="IPR001509">
    <property type="entry name" value="Epimerase_deHydtase"/>
</dbReference>
<dbReference type="NCBIfam" id="TIGR02197">
    <property type="entry name" value="heptose_epim"/>
    <property type="match status" value="1"/>
</dbReference>
<feature type="binding site" evidence="4">
    <location>
        <position position="168"/>
    </location>
    <ligand>
        <name>substrate</name>
    </ligand>
</feature>
<keyword evidence="1 4" id="KW-0521">NADP</keyword>
<comment type="similarity">
    <text evidence="4">Belongs to the NAD(P)-dependent epimerase/dehydratase family. HldD subfamily.</text>
</comment>
<dbReference type="CDD" id="cd05248">
    <property type="entry name" value="ADP_GME_SDR_e"/>
    <property type="match status" value="1"/>
</dbReference>
<evidence type="ECO:0000256" key="3">
    <source>
        <dbReference type="ARBA" id="ARBA00023277"/>
    </source>
</evidence>
<dbReference type="EC" id="5.1.3.20" evidence="4"/>
<feature type="binding site" evidence="4">
    <location>
        <position position="208"/>
    </location>
    <ligand>
        <name>substrate</name>
    </ligand>
</feature>
<feature type="binding site" evidence="4">
    <location>
        <begin position="200"/>
        <end position="203"/>
    </location>
    <ligand>
        <name>substrate</name>
    </ligand>
</feature>
<evidence type="ECO:0000259" key="5">
    <source>
        <dbReference type="Pfam" id="PF01370"/>
    </source>
</evidence>
<evidence type="ECO:0000256" key="1">
    <source>
        <dbReference type="ARBA" id="ARBA00022857"/>
    </source>
</evidence>
<feature type="binding site" evidence="4">
    <location>
        <position position="91"/>
    </location>
    <ligand>
        <name>NADP(+)</name>
        <dbReference type="ChEBI" id="CHEBI:58349"/>
    </ligand>
</feature>
<comment type="domain">
    <text evidence="4">Contains a large N-terminal NADP-binding domain, and a smaller C-terminal substrate-binding domain.</text>
</comment>
<gene>
    <name evidence="4" type="primary">hldD</name>
    <name evidence="6" type="ORF">SAMN06265340_101150</name>
</gene>
<feature type="binding site" evidence="4">
    <location>
        <position position="169"/>
    </location>
    <ligand>
        <name>NADP(+)</name>
        <dbReference type="ChEBI" id="CHEBI:58349"/>
    </ligand>
</feature>
<feature type="binding site" evidence="4">
    <location>
        <position position="177"/>
    </location>
    <ligand>
        <name>NADP(+)</name>
        <dbReference type="ChEBI" id="CHEBI:58349"/>
    </ligand>
</feature>
<dbReference type="AlphaFoldDB" id="A0A238XQ97"/>
<dbReference type="GO" id="GO:0008712">
    <property type="term" value="F:ADP-glyceromanno-heptose 6-epimerase activity"/>
    <property type="evidence" value="ECO:0007669"/>
    <property type="project" value="UniProtKB-UniRule"/>
</dbReference>
<dbReference type="Pfam" id="PF01370">
    <property type="entry name" value="Epimerase"/>
    <property type="match status" value="1"/>
</dbReference>
<evidence type="ECO:0000256" key="4">
    <source>
        <dbReference type="HAMAP-Rule" id="MF_01601"/>
    </source>
</evidence>
<comment type="cofactor">
    <cofactor evidence="4">
        <name>NADP(+)</name>
        <dbReference type="ChEBI" id="CHEBI:58349"/>
    </cofactor>
    <text evidence="4">Binds 1 NADP(+) per subunit.</text>
</comment>
<dbReference type="InterPro" id="IPR036291">
    <property type="entry name" value="NAD(P)-bd_dom_sf"/>
</dbReference>
<dbReference type="GO" id="GO:0097171">
    <property type="term" value="P:ADP-L-glycero-beta-D-manno-heptose biosynthetic process"/>
    <property type="evidence" value="ECO:0007669"/>
    <property type="project" value="UniProtKB-UniPathway"/>
</dbReference>
<feature type="active site" description="Proton acceptor" evidence="4">
    <location>
        <position position="177"/>
    </location>
</feature>
<dbReference type="GO" id="GO:0005975">
    <property type="term" value="P:carbohydrate metabolic process"/>
    <property type="evidence" value="ECO:0007669"/>
    <property type="project" value="UniProtKB-UniRule"/>
</dbReference>
<feature type="binding site" evidence="4">
    <location>
        <begin position="10"/>
        <end position="11"/>
    </location>
    <ligand>
        <name>NADP(+)</name>
        <dbReference type="ChEBI" id="CHEBI:58349"/>
    </ligand>
</feature>
<feature type="binding site" evidence="4">
    <location>
        <position position="186"/>
    </location>
    <ligand>
        <name>substrate</name>
    </ligand>
</feature>
<dbReference type="Gene3D" id="3.40.50.720">
    <property type="entry name" value="NAD(P)-binding Rossmann-like Domain"/>
    <property type="match status" value="1"/>
</dbReference>
<reference evidence="7" key="1">
    <citation type="submission" date="2017-06" db="EMBL/GenBank/DDBJ databases">
        <authorList>
            <person name="Varghese N."/>
            <person name="Submissions S."/>
        </authorList>
    </citation>
    <scope>NUCLEOTIDE SEQUENCE [LARGE SCALE GENOMIC DNA]</scope>
    <source>
        <strain evidence="7">DSM 15668</strain>
    </source>
</reference>
<feature type="binding site" evidence="4">
    <location>
        <begin position="74"/>
        <end position="78"/>
    </location>
    <ligand>
        <name>NADP(+)</name>
        <dbReference type="ChEBI" id="CHEBI:58349"/>
    </ligand>
</feature>
<evidence type="ECO:0000256" key="2">
    <source>
        <dbReference type="ARBA" id="ARBA00023235"/>
    </source>
</evidence>
<dbReference type="PANTHER" id="PTHR43103:SF3">
    <property type="entry name" value="ADP-L-GLYCERO-D-MANNO-HEPTOSE-6-EPIMERASE"/>
    <property type="match status" value="1"/>
</dbReference>
<feature type="domain" description="NAD-dependent epimerase/dehydratase" evidence="5">
    <location>
        <begin position="2"/>
        <end position="236"/>
    </location>
</feature>
<keyword evidence="2 4" id="KW-0413">Isomerase</keyword>
<feature type="binding site" evidence="4">
    <location>
        <position position="179"/>
    </location>
    <ligand>
        <name>substrate</name>
    </ligand>
</feature>
<protein>
    <recommendedName>
        <fullName evidence="4">ADP-L-glycero-D-manno-heptose-6-epimerase</fullName>
        <ecNumber evidence="4">5.1.3.20</ecNumber>
    </recommendedName>
    <alternativeName>
        <fullName evidence="4">ADP-L-glycero-beta-D-manno-heptose-6-epimerase</fullName>
        <shortName evidence="4">ADP-glyceromanno-heptose 6-epimerase</shortName>
        <shortName evidence="4">ADP-hep 6-epimerase</shortName>
        <shortName evidence="4">AGME</shortName>
    </alternativeName>
</protein>
<dbReference type="SUPFAM" id="SSF51735">
    <property type="entry name" value="NAD(P)-binding Rossmann-fold domains"/>
    <property type="match status" value="1"/>
</dbReference>
<feature type="active site" description="Proton acceptor" evidence="4">
    <location>
        <position position="139"/>
    </location>
</feature>
<comment type="function">
    <text evidence="4">Catalyzes the interconversion between ADP-D-glycero-beta-D-manno-heptose and ADP-L-glycero-beta-D-manno-heptose via an epimerization at carbon 6 of the heptose.</text>
</comment>
<feature type="binding site" evidence="4">
    <location>
        <position position="53"/>
    </location>
    <ligand>
        <name>NADP(+)</name>
        <dbReference type="ChEBI" id="CHEBI:58349"/>
    </ligand>
</feature>
<evidence type="ECO:0000313" key="7">
    <source>
        <dbReference type="Proteomes" id="UP000198405"/>
    </source>
</evidence>
<comment type="subunit">
    <text evidence="4">Homopentamer.</text>
</comment>
<dbReference type="RefSeq" id="WP_089322184.1">
    <property type="nucleotide sequence ID" value="NZ_FZOB01000001.1"/>
</dbReference>
<feature type="binding site" evidence="4">
    <location>
        <position position="38"/>
    </location>
    <ligand>
        <name>NADP(+)</name>
        <dbReference type="ChEBI" id="CHEBI:58349"/>
    </ligand>
</feature>
<keyword evidence="7" id="KW-1185">Reference proteome</keyword>